<dbReference type="PANTHER" id="PTHR11669">
    <property type="entry name" value="REPLICATION FACTOR C / DNA POLYMERASE III GAMMA-TAU SUBUNIT"/>
    <property type="match status" value="1"/>
</dbReference>
<dbReference type="GO" id="GO:0006261">
    <property type="term" value="P:DNA-templated DNA replication"/>
    <property type="evidence" value="ECO:0007669"/>
    <property type="project" value="TreeGrafter"/>
</dbReference>
<dbReference type="AlphaFoldDB" id="A0A523S5J3"/>
<comment type="caution">
    <text evidence="9">The sequence shown here is derived from an EMBL/GenBank/DDBJ whole genome shotgun (WGS) entry which is preliminary data.</text>
</comment>
<evidence type="ECO:0000313" key="10">
    <source>
        <dbReference type="Proteomes" id="UP000316360"/>
    </source>
</evidence>
<accession>A0A523S5J3</accession>
<dbReference type="InterPro" id="IPR050238">
    <property type="entry name" value="DNA_Rep/Repair_Clamp_Loader"/>
</dbReference>
<evidence type="ECO:0000256" key="4">
    <source>
        <dbReference type="ARBA" id="ARBA00022695"/>
    </source>
</evidence>
<dbReference type="NCBIfam" id="TIGR00678">
    <property type="entry name" value="holB"/>
    <property type="match status" value="1"/>
</dbReference>
<dbReference type="InterPro" id="IPR004622">
    <property type="entry name" value="DNA_pol_HolB"/>
</dbReference>
<sequence>ATSSVSGTYLFTGPAGVGKSLAALTFAKALNCEKSKIDSCDRCSSCRKIDHQNHPDVRTITPEKDSIKIEQTRSLKREIIYKLYEGRKKVWIIEKADSLTLEAANSLLKILEEPPAETILILISPAQGKLLPTILSRCRIIRFLPLSSKEIEEIIAEHLPQNPEKIHLLARLARGKVGEALRLIKEEGILENREEILDSLGKERKIEEIFNLAAKWANYNKEELERILDMILFWFRDLLILKQGGDRWLINEDKTGELKKQKEKYSFLDIKQIIEVIERTGYYLKSNVNQRLALEAMWLKLVYRI</sequence>
<dbReference type="Gene3D" id="3.40.50.300">
    <property type="entry name" value="P-loop containing nucleotide triphosphate hydrolases"/>
    <property type="match status" value="1"/>
</dbReference>
<proteinExistence type="predicted"/>
<evidence type="ECO:0000313" key="9">
    <source>
        <dbReference type="EMBL" id="TET13267.1"/>
    </source>
</evidence>
<protein>
    <recommendedName>
        <fullName evidence="2">DNA polymerase III subunit delta'</fullName>
        <ecNumber evidence="1">2.7.7.7</ecNumber>
    </recommendedName>
</protein>
<dbReference type="EC" id="2.7.7.7" evidence="1"/>
<evidence type="ECO:0000256" key="1">
    <source>
        <dbReference type="ARBA" id="ARBA00012417"/>
    </source>
</evidence>
<dbReference type="InterPro" id="IPR015199">
    <property type="entry name" value="DNA_pol_III_delta_C"/>
</dbReference>
<dbReference type="EMBL" id="SOKJ01000016">
    <property type="protein sequence ID" value="TET13267.1"/>
    <property type="molecule type" value="Genomic_DNA"/>
</dbReference>
<dbReference type="PANTHER" id="PTHR11669:SF8">
    <property type="entry name" value="DNA POLYMERASE III SUBUNIT DELTA"/>
    <property type="match status" value="1"/>
</dbReference>
<keyword evidence="6" id="KW-0239">DNA-directed DNA polymerase</keyword>
<evidence type="ECO:0000256" key="6">
    <source>
        <dbReference type="ARBA" id="ARBA00022932"/>
    </source>
</evidence>
<dbReference type="SMART" id="SM00382">
    <property type="entry name" value="AAA"/>
    <property type="match status" value="1"/>
</dbReference>
<keyword evidence="4 9" id="KW-0548">Nucleotidyltransferase</keyword>
<evidence type="ECO:0000256" key="2">
    <source>
        <dbReference type="ARBA" id="ARBA00014363"/>
    </source>
</evidence>
<dbReference type="CDD" id="cd00009">
    <property type="entry name" value="AAA"/>
    <property type="match status" value="1"/>
</dbReference>
<dbReference type="Pfam" id="PF13177">
    <property type="entry name" value="DNA_pol3_delta2"/>
    <property type="match status" value="1"/>
</dbReference>
<dbReference type="Gene3D" id="1.20.272.10">
    <property type="match status" value="1"/>
</dbReference>
<dbReference type="Pfam" id="PF09115">
    <property type="entry name" value="DNApol3-delta_C"/>
    <property type="match status" value="1"/>
</dbReference>
<evidence type="ECO:0000256" key="5">
    <source>
        <dbReference type="ARBA" id="ARBA00022705"/>
    </source>
</evidence>
<dbReference type="Proteomes" id="UP000316360">
    <property type="component" value="Unassembled WGS sequence"/>
</dbReference>
<evidence type="ECO:0000256" key="3">
    <source>
        <dbReference type="ARBA" id="ARBA00022679"/>
    </source>
</evidence>
<evidence type="ECO:0000256" key="7">
    <source>
        <dbReference type="ARBA" id="ARBA00049244"/>
    </source>
</evidence>
<dbReference type="GO" id="GO:0003887">
    <property type="term" value="F:DNA-directed DNA polymerase activity"/>
    <property type="evidence" value="ECO:0007669"/>
    <property type="project" value="UniProtKB-KW"/>
</dbReference>
<dbReference type="SUPFAM" id="SSF52540">
    <property type="entry name" value="P-loop containing nucleoside triphosphate hydrolases"/>
    <property type="match status" value="1"/>
</dbReference>
<feature type="domain" description="AAA+ ATPase" evidence="8">
    <location>
        <begin position="5"/>
        <end position="146"/>
    </location>
</feature>
<feature type="non-terminal residue" evidence="9">
    <location>
        <position position="1"/>
    </location>
</feature>
<gene>
    <name evidence="9" type="primary">holB</name>
    <name evidence="9" type="ORF">E3J84_00285</name>
</gene>
<evidence type="ECO:0000259" key="8">
    <source>
        <dbReference type="SMART" id="SM00382"/>
    </source>
</evidence>
<dbReference type="GO" id="GO:0009360">
    <property type="term" value="C:DNA polymerase III complex"/>
    <property type="evidence" value="ECO:0007669"/>
    <property type="project" value="InterPro"/>
</dbReference>
<reference evidence="9 10" key="1">
    <citation type="submission" date="2019-03" db="EMBL/GenBank/DDBJ databases">
        <title>Metabolic potential of uncultured bacteria and archaea associated with petroleum seepage in deep-sea sediments.</title>
        <authorList>
            <person name="Dong X."/>
            <person name="Hubert C."/>
        </authorList>
    </citation>
    <scope>NUCLEOTIDE SEQUENCE [LARGE SCALE GENOMIC DNA]</scope>
    <source>
        <strain evidence="9">E44_bin7</strain>
    </source>
</reference>
<dbReference type="GO" id="GO:0008408">
    <property type="term" value="F:3'-5' exonuclease activity"/>
    <property type="evidence" value="ECO:0007669"/>
    <property type="project" value="InterPro"/>
</dbReference>
<dbReference type="InterPro" id="IPR003593">
    <property type="entry name" value="AAA+_ATPase"/>
</dbReference>
<name>A0A523S5J3_UNCAE</name>
<organism evidence="9 10">
    <name type="scientific">Aerophobetes bacterium</name>
    <dbReference type="NCBI Taxonomy" id="2030807"/>
    <lineage>
        <taxon>Bacteria</taxon>
        <taxon>Candidatus Aerophobota</taxon>
    </lineage>
</organism>
<comment type="catalytic activity">
    <reaction evidence="7">
        <text>DNA(n) + a 2'-deoxyribonucleoside 5'-triphosphate = DNA(n+1) + diphosphate</text>
        <dbReference type="Rhea" id="RHEA:22508"/>
        <dbReference type="Rhea" id="RHEA-COMP:17339"/>
        <dbReference type="Rhea" id="RHEA-COMP:17340"/>
        <dbReference type="ChEBI" id="CHEBI:33019"/>
        <dbReference type="ChEBI" id="CHEBI:61560"/>
        <dbReference type="ChEBI" id="CHEBI:173112"/>
        <dbReference type="EC" id="2.7.7.7"/>
    </reaction>
</comment>
<keyword evidence="3 9" id="KW-0808">Transferase</keyword>
<keyword evidence="5" id="KW-0235">DNA replication</keyword>
<dbReference type="GO" id="GO:0003677">
    <property type="term" value="F:DNA binding"/>
    <property type="evidence" value="ECO:0007669"/>
    <property type="project" value="InterPro"/>
</dbReference>
<dbReference type="FunFam" id="3.40.50.300:FF:001255">
    <property type="entry name" value="DNA polymerase III subunit delta"/>
    <property type="match status" value="1"/>
</dbReference>
<dbReference type="InterPro" id="IPR027417">
    <property type="entry name" value="P-loop_NTPase"/>
</dbReference>